<feature type="compositionally biased region" description="Acidic residues" evidence="1">
    <location>
        <begin position="88"/>
        <end position="107"/>
    </location>
</feature>
<reference evidence="2" key="1">
    <citation type="submission" date="2018-05" db="EMBL/GenBank/DDBJ databases">
        <title>Draft genome of Mucuna pruriens seed.</title>
        <authorList>
            <person name="Nnadi N.E."/>
            <person name="Vos R."/>
            <person name="Hasami M.H."/>
            <person name="Devisetty U.K."/>
            <person name="Aguiy J.C."/>
        </authorList>
    </citation>
    <scope>NUCLEOTIDE SEQUENCE [LARGE SCALE GENOMIC DNA]</scope>
    <source>
        <strain evidence="2">JCA_2017</strain>
    </source>
</reference>
<feature type="compositionally biased region" description="Basic and acidic residues" evidence="1">
    <location>
        <begin position="138"/>
        <end position="147"/>
    </location>
</feature>
<keyword evidence="3" id="KW-1185">Reference proteome</keyword>
<gene>
    <name evidence="2" type="ORF">CR513_41812</name>
</gene>
<feature type="region of interest" description="Disordered" evidence="1">
    <location>
        <begin position="61"/>
        <end position="197"/>
    </location>
</feature>
<feature type="non-terminal residue" evidence="2">
    <location>
        <position position="1"/>
    </location>
</feature>
<dbReference type="AlphaFoldDB" id="A0A371FI53"/>
<evidence type="ECO:0000256" key="1">
    <source>
        <dbReference type="SAM" id="MobiDB-lite"/>
    </source>
</evidence>
<feature type="compositionally biased region" description="Acidic residues" evidence="1">
    <location>
        <begin position="70"/>
        <end position="79"/>
    </location>
</feature>
<organism evidence="2 3">
    <name type="scientific">Mucuna pruriens</name>
    <name type="common">Velvet bean</name>
    <name type="synonym">Dolichos pruriens</name>
    <dbReference type="NCBI Taxonomy" id="157652"/>
    <lineage>
        <taxon>Eukaryota</taxon>
        <taxon>Viridiplantae</taxon>
        <taxon>Streptophyta</taxon>
        <taxon>Embryophyta</taxon>
        <taxon>Tracheophyta</taxon>
        <taxon>Spermatophyta</taxon>
        <taxon>Magnoliopsida</taxon>
        <taxon>eudicotyledons</taxon>
        <taxon>Gunneridae</taxon>
        <taxon>Pentapetalae</taxon>
        <taxon>rosids</taxon>
        <taxon>fabids</taxon>
        <taxon>Fabales</taxon>
        <taxon>Fabaceae</taxon>
        <taxon>Papilionoideae</taxon>
        <taxon>50 kb inversion clade</taxon>
        <taxon>NPAAA clade</taxon>
        <taxon>indigoferoid/millettioid clade</taxon>
        <taxon>Phaseoleae</taxon>
        <taxon>Mucuna</taxon>
    </lineage>
</organism>
<comment type="caution">
    <text evidence="2">The sequence shown here is derived from an EMBL/GenBank/DDBJ whole genome shotgun (WGS) entry which is preliminary data.</text>
</comment>
<dbReference type="EMBL" id="QJKJ01009013">
    <property type="protein sequence ID" value="RDX77976.1"/>
    <property type="molecule type" value="Genomic_DNA"/>
</dbReference>
<evidence type="ECO:0000313" key="3">
    <source>
        <dbReference type="Proteomes" id="UP000257109"/>
    </source>
</evidence>
<accession>A0A371FI53</accession>
<evidence type="ECO:0000313" key="2">
    <source>
        <dbReference type="EMBL" id="RDX77976.1"/>
    </source>
</evidence>
<sequence length="240" mass="24922">MLQKKLQARSRIDNRNNVRYLAIVEGQADILPGELLGDLEGELAVNGLAVHIEYGVSSGVVKQKQHEESGSEDDLDDEGTVLPGPAIEADDEDGGAPEEEGEEEEGGGGEGFHSVDEGGASAEGLEAPGGLDDDDDRGEGPGDAKVEEGEEEGEDEEGGGEEGGEELDGAAEEAMEDAVGDGSDGAEGEEEKGDMPHRFRLVAAAIAAALSLSLSREGNKRDTRGLVACGMQFANDSPFR</sequence>
<feature type="compositionally biased region" description="Acidic residues" evidence="1">
    <location>
        <begin position="148"/>
        <end position="192"/>
    </location>
</feature>
<protein>
    <submittedName>
        <fullName evidence="2">Uncharacterized protein</fullName>
    </submittedName>
</protein>
<name>A0A371FI53_MUCPR</name>
<dbReference type="Proteomes" id="UP000257109">
    <property type="component" value="Unassembled WGS sequence"/>
</dbReference>
<proteinExistence type="predicted"/>